<proteinExistence type="predicted"/>
<organism evidence="1 2">
    <name type="scientific">Olivibacter domesticus</name>
    <name type="common">Pseudosphingobacterium domesticum</name>
    <dbReference type="NCBI Taxonomy" id="407022"/>
    <lineage>
        <taxon>Bacteria</taxon>
        <taxon>Pseudomonadati</taxon>
        <taxon>Bacteroidota</taxon>
        <taxon>Sphingobacteriia</taxon>
        <taxon>Sphingobacteriales</taxon>
        <taxon>Sphingobacteriaceae</taxon>
        <taxon>Olivibacter</taxon>
    </lineage>
</organism>
<dbReference type="STRING" id="407022.SAMN05661044_00828"/>
<dbReference type="RefSeq" id="WP_093318659.1">
    <property type="nucleotide sequence ID" value="NZ_FOAF01000001.1"/>
</dbReference>
<dbReference type="AlphaFoldDB" id="A0A1H7IUY1"/>
<reference evidence="2" key="1">
    <citation type="submission" date="2016-10" db="EMBL/GenBank/DDBJ databases">
        <authorList>
            <person name="Varghese N."/>
            <person name="Submissions S."/>
        </authorList>
    </citation>
    <scope>NUCLEOTIDE SEQUENCE [LARGE SCALE GENOMIC DNA]</scope>
    <source>
        <strain evidence="2">DSM 18733</strain>
    </source>
</reference>
<dbReference type="OrthoDB" id="7064118at2"/>
<dbReference type="InterPro" id="IPR032580">
    <property type="entry name" value="SatD"/>
</dbReference>
<dbReference type="SUPFAM" id="SSF47413">
    <property type="entry name" value="lambda repressor-like DNA-binding domains"/>
    <property type="match status" value="1"/>
</dbReference>
<accession>A0A1H7IUY1</accession>
<protein>
    <submittedName>
        <fullName evidence="1">SatD family (SatD)</fullName>
    </submittedName>
</protein>
<evidence type="ECO:0000313" key="1">
    <source>
        <dbReference type="EMBL" id="SEK65742.1"/>
    </source>
</evidence>
<dbReference type="Pfam" id="PF16264">
    <property type="entry name" value="SatD"/>
    <property type="match status" value="1"/>
</dbReference>
<gene>
    <name evidence="1" type="ORF">SAMN05661044_00828</name>
</gene>
<dbReference type="GO" id="GO:0003677">
    <property type="term" value="F:DNA binding"/>
    <property type="evidence" value="ECO:0007669"/>
    <property type="project" value="InterPro"/>
</dbReference>
<dbReference type="EMBL" id="FOAF01000001">
    <property type="protein sequence ID" value="SEK65742.1"/>
    <property type="molecule type" value="Genomic_DNA"/>
</dbReference>
<sequence>MIAVLTGDIVNSRSANSPKEWQDLLKFSLNKASTTGRWEIYRGDSFQAELSNPTDALKSALYIKACIKTVKGLDVRLAIGIGKKGFTANNVNESYGDAYINSGERFELLKKDKIKLAINTNSEKFNEEFNLYFKLALTFMDNWTQNSAILVKTFFENERLSQRELGALLGISQSSTSERFNRAYVAEIVELNDLFVKRINELI</sequence>
<evidence type="ECO:0000313" key="2">
    <source>
        <dbReference type="Proteomes" id="UP000199421"/>
    </source>
</evidence>
<name>A0A1H7IUY1_OLID1</name>
<dbReference type="InterPro" id="IPR010982">
    <property type="entry name" value="Lambda_DNA-bd_dom_sf"/>
</dbReference>
<keyword evidence="2" id="KW-1185">Reference proteome</keyword>
<dbReference type="Proteomes" id="UP000199421">
    <property type="component" value="Unassembled WGS sequence"/>
</dbReference>